<keyword evidence="2" id="KW-1185">Reference proteome</keyword>
<keyword evidence="1" id="KW-0732">Signal</keyword>
<dbReference type="PANTHER" id="PTHR15337:SF11">
    <property type="entry name" value="THIOREDOXIN DOMAIN-CONTAINING PROTEIN"/>
    <property type="match status" value="1"/>
</dbReference>
<dbReference type="InterPro" id="IPR051099">
    <property type="entry name" value="AGR/TXD"/>
</dbReference>
<dbReference type="Pfam" id="PF13899">
    <property type="entry name" value="Thioredoxin_7"/>
    <property type="match status" value="1"/>
</dbReference>
<dbReference type="OrthoDB" id="262308at2759"/>
<dbReference type="Proteomes" id="UP000504615">
    <property type="component" value="Unplaced"/>
</dbReference>
<organism evidence="2 3">
    <name type="scientific">Pogonomyrmex barbatus</name>
    <name type="common">red harvester ant</name>
    <dbReference type="NCBI Taxonomy" id="144034"/>
    <lineage>
        <taxon>Eukaryota</taxon>
        <taxon>Metazoa</taxon>
        <taxon>Ecdysozoa</taxon>
        <taxon>Arthropoda</taxon>
        <taxon>Hexapoda</taxon>
        <taxon>Insecta</taxon>
        <taxon>Pterygota</taxon>
        <taxon>Neoptera</taxon>
        <taxon>Endopterygota</taxon>
        <taxon>Hymenoptera</taxon>
        <taxon>Apocrita</taxon>
        <taxon>Aculeata</taxon>
        <taxon>Formicoidea</taxon>
        <taxon>Formicidae</taxon>
        <taxon>Myrmicinae</taxon>
        <taxon>Pogonomyrmex</taxon>
    </lineage>
</organism>
<dbReference type="GO" id="GO:0005783">
    <property type="term" value="C:endoplasmic reticulum"/>
    <property type="evidence" value="ECO:0007669"/>
    <property type="project" value="TreeGrafter"/>
</dbReference>
<sequence length="179" mass="20822">MRYARCLGSLNATALAYYYYVFGNVIAANDSNRDFGRMYKWRNLQEGFQDAKISRKPIFLLIHKSGCPTCEKLKPKFANSIRILDLSQYFVMVGVRKDEIPAQDEARFQPDGTYVPRILFFTPDGEFMKDIYNRHSKADDKYKYFYNNTSQIIDSMIFALDSCPKESSSGTFDEMKKKL</sequence>
<dbReference type="SUPFAM" id="SSF52833">
    <property type="entry name" value="Thioredoxin-like"/>
    <property type="match status" value="1"/>
</dbReference>
<accession>A0A6I9VV27</accession>
<evidence type="ECO:0000313" key="3">
    <source>
        <dbReference type="RefSeq" id="XP_011629575.1"/>
    </source>
</evidence>
<reference evidence="3" key="1">
    <citation type="submission" date="2025-08" db="UniProtKB">
        <authorList>
            <consortium name="RefSeq"/>
        </authorList>
    </citation>
    <scope>IDENTIFICATION</scope>
</reference>
<gene>
    <name evidence="3" type="primary">LOC105422055</name>
</gene>
<dbReference type="InterPro" id="IPR017937">
    <property type="entry name" value="Thioredoxin_CS"/>
</dbReference>
<protein>
    <submittedName>
        <fullName evidence="3">Thioredoxin domain-containing protein 12-like</fullName>
    </submittedName>
</protein>
<dbReference type="AlphaFoldDB" id="A0A6I9VV27"/>
<dbReference type="RefSeq" id="XP_011629575.1">
    <property type="nucleotide sequence ID" value="XM_011631273.2"/>
</dbReference>
<dbReference type="PROSITE" id="PS00194">
    <property type="entry name" value="THIOREDOXIN_1"/>
    <property type="match status" value="1"/>
</dbReference>
<name>A0A6I9VV27_9HYME</name>
<evidence type="ECO:0000313" key="2">
    <source>
        <dbReference type="Proteomes" id="UP000504615"/>
    </source>
</evidence>
<dbReference type="InterPro" id="IPR036249">
    <property type="entry name" value="Thioredoxin-like_sf"/>
</dbReference>
<evidence type="ECO:0000256" key="1">
    <source>
        <dbReference type="ARBA" id="ARBA00022729"/>
    </source>
</evidence>
<dbReference type="PANTHER" id="PTHR15337">
    <property type="entry name" value="ANTERIOR GRADIENT PROTEIN-RELATED"/>
    <property type="match status" value="1"/>
</dbReference>
<dbReference type="Gene3D" id="3.40.30.10">
    <property type="entry name" value="Glutaredoxin"/>
    <property type="match status" value="1"/>
</dbReference>
<proteinExistence type="predicted"/>
<dbReference type="GeneID" id="105422055"/>
<dbReference type="KEGG" id="pbar:105422055"/>